<proteinExistence type="predicted"/>
<organism evidence="2 3">
    <name type="scientific">Buddleja alternifolia</name>
    <dbReference type="NCBI Taxonomy" id="168488"/>
    <lineage>
        <taxon>Eukaryota</taxon>
        <taxon>Viridiplantae</taxon>
        <taxon>Streptophyta</taxon>
        <taxon>Embryophyta</taxon>
        <taxon>Tracheophyta</taxon>
        <taxon>Spermatophyta</taxon>
        <taxon>Magnoliopsida</taxon>
        <taxon>eudicotyledons</taxon>
        <taxon>Gunneridae</taxon>
        <taxon>Pentapetalae</taxon>
        <taxon>asterids</taxon>
        <taxon>lamiids</taxon>
        <taxon>Lamiales</taxon>
        <taxon>Scrophulariaceae</taxon>
        <taxon>Buddlejeae</taxon>
        <taxon>Buddleja</taxon>
    </lineage>
</organism>
<evidence type="ECO:0000313" key="2">
    <source>
        <dbReference type="EMBL" id="KAG8390804.1"/>
    </source>
</evidence>
<keyword evidence="1" id="KW-0812">Transmembrane</keyword>
<gene>
    <name evidence="2" type="ORF">BUALT_Bualt01G0121700</name>
</gene>
<reference evidence="2" key="1">
    <citation type="submission" date="2019-10" db="EMBL/GenBank/DDBJ databases">
        <authorList>
            <person name="Zhang R."/>
            <person name="Pan Y."/>
            <person name="Wang J."/>
            <person name="Ma R."/>
            <person name="Yu S."/>
        </authorList>
    </citation>
    <scope>NUCLEOTIDE SEQUENCE</scope>
    <source>
        <strain evidence="2">LA-IB0</strain>
        <tissue evidence="2">Leaf</tissue>
    </source>
</reference>
<protein>
    <submittedName>
        <fullName evidence="2">Uncharacterized protein</fullName>
    </submittedName>
</protein>
<accession>A0AAV6Y7I5</accession>
<evidence type="ECO:0000256" key="1">
    <source>
        <dbReference type="SAM" id="Phobius"/>
    </source>
</evidence>
<comment type="caution">
    <text evidence="2">The sequence shown here is derived from an EMBL/GenBank/DDBJ whole genome shotgun (WGS) entry which is preliminary data.</text>
</comment>
<keyword evidence="1" id="KW-0472">Membrane</keyword>
<dbReference type="EMBL" id="WHWC01000001">
    <property type="protein sequence ID" value="KAG8390804.1"/>
    <property type="molecule type" value="Genomic_DNA"/>
</dbReference>
<feature type="transmembrane region" description="Helical" evidence="1">
    <location>
        <begin position="62"/>
        <end position="87"/>
    </location>
</feature>
<sequence length="135" mass="15221">MAMSMRFVVLRLSRLMEGKWRSSASSLRYFSDDKGRILSEEERAKETVYIQLLSRTVFVNSALVSLSFLSISFLLLLGWFVVCICNYEVKRALSSLIRAGITLMKSASVATAMINAKTSIAGLQNYLDCWMNDLT</sequence>
<keyword evidence="3" id="KW-1185">Reference proteome</keyword>
<dbReference type="AlphaFoldDB" id="A0AAV6Y7I5"/>
<keyword evidence="1" id="KW-1133">Transmembrane helix</keyword>
<dbReference type="Proteomes" id="UP000826271">
    <property type="component" value="Unassembled WGS sequence"/>
</dbReference>
<evidence type="ECO:0000313" key="3">
    <source>
        <dbReference type="Proteomes" id="UP000826271"/>
    </source>
</evidence>
<name>A0AAV6Y7I5_9LAMI</name>